<feature type="domain" description="CCHC-type" evidence="12">
    <location>
        <begin position="220"/>
        <end position="234"/>
    </location>
</feature>
<dbReference type="GO" id="GO:0019899">
    <property type="term" value="F:enzyme binding"/>
    <property type="evidence" value="ECO:0007669"/>
    <property type="project" value="UniProtKB-ARBA"/>
</dbReference>
<dbReference type="OMA" id="EEVTCFK"/>
<evidence type="ECO:0000259" key="12">
    <source>
        <dbReference type="PROSITE" id="PS50158"/>
    </source>
</evidence>
<dbReference type="AlphaFoldDB" id="A0A8R1HNF5"/>
<dbReference type="InterPro" id="IPR036855">
    <property type="entry name" value="Znf_CCCH_sf"/>
</dbReference>
<evidence type="ECO:0000256" key="10">
    <source>
        <dbReference type="PROSITE-ProRule" id="PRU00723"/>
    </source>
</evidence>
<feature type="domain" description="C3H1-type" evidence="11">
    <location>
        <begin position="167"/>
        <end position="193"/>
    </location>
</feature>
<protein>
    <recommendedName>
        <fullName evidence="2">Cleavage and polyadenylation specificity factor subunit 4</fullName>
    </recommendedName>
</protein>
<dbReference type="PANTHER" id="PTHR23102">
    <property type="entry name" value="CLEAVAGE AND POLYADENYLATION SPECIFICITY FACTOR SUBUNIT 4-RELATED"/>
    <property type="match status" value="1"/>
</dbReference>
<dbReference type="InterPro" id="IPR045348">
    <property type="entry name" value="CPSF4/Yth1"/>
</dbReference>
<accession>A0A8R1HNF5</accession>
<keyword evidence="8" id="KW-0694">RNA-binding</keyword>
<dbReference type="Gene3D" id="4.10.1000.10">
    <property type="entry name" value="Zinc finger, CCCH-type"/>
    <property type="match status" value="2"/>
</dbReference>
<proteinExistence type="predicted"/>
<dbReference type="SUPFAM" id="SSF57756">
    <property type="entry name" value="Retrovirus zinc finger-like domains"/>
    <property type="match status" value="2"/>
</dbReference>
<keyword evidence="5" id="KW-0677">Repeat</keyword>
<dbReference type="GO" id="GO:0005634">
    <property type="term" value="C:nucleus"/>
    <property type="evidence" value="ECO:0007669"/>
    <property type="project" value="UniProtKB-SubCell"/>
</dbReference>
<feature type="zinc finger region" description="C3H1-type" evidence="10">
    <location>
        <begin position="86"/>
        <end position="113"/>
    </location>
</feature>
<feature type="domain" description="C3H1-type" evidence="11">
    <location>
        <begin position="114"/>
        <end position="141"/>
    </location>
</feature>
<evidence type="ECO:0000313" key="14">
    <source>
        <dbReference type="Proteomes" id="UP000005237"/>
    </source>
</evidence>
<evidence type="ECO:0000256" key="4">
    <source>
        <dbReference type="ARBA" id="ARBA00022723"/>
    </source>
</evidence>
<dbReference type="SUPFAM" id="SSF90229">
    <property type="entry name" value="CCCH zinc finger"/>
    <property type="match status" value="1"/>
</dbReference>
<evidence type="ECO:0000256" key="6">
    <source>
        <dbReference type="ARBA" id="ARBA00022771"/>
    </source>
</evidence>
<keyword evidence="9" id="KW-0539">Nucleus</keyword>
<evidence type="ECO:0000256" key="5">
    <source>
        <dbReference type="ARBA" id="ARBA00022737"/>
    </source>
</evidence>
<feature type="zinc finger region" description="C3H1-type" evidence="10">
    <location>
        <begin position="114"/>
        <end position="141"/>
    </location>
</feature>
<dbReference type="InterPro" id="IPR036875">
    <property type="entry name" value="Znf_CCHC_sf"/>
</dbReference>
<evidence type="ECO:0000256" key="1">
    <source>
        <dbReference type="ARBA" id="ARBA00004123"/>
    </source>
</evidence>
<dbReference type="SMART" id="SM00343">
    <property type="entry name" value="ZnF_C2HC"/>
    <property type="match status" value="2"/>
</dbReference>
<dbReference type="GO" id="GO:0003723">
    <property type="term" value="F:RNA binding"/>
    <property type="evidence" value="ECO:0007669"/>
    <property type="project" value="UniProtKB-KW"/>
</dbReference>
<dbReference type="PROSITE" id="PS50158">
    <property type="entry name" value="ZF_CCHC"/>
    <property type="match status" value="2"/>
</dbReference>
<evidence type="ECO:0000256" key="3">
    <source>
        <dbReference type="ARBA" id="ARBA00022664"/>
    </source>
</evidence>
<feature type="domain" description="CCHC-type" evidence="12">
    <location>
        <begin position="266"/>
        <end position="279"/>
    </location>
</feature>
<sequence length="315" mass="36102">MLVVAQHVQDIQLNAMQRAFAPQTMSELISNVTAPMTDVEEALFNQRGLKEAPFRDLDRSGRAVCRKNKLGICPFGHNCPLRHIIGEKAVVCKHWLRGLCKKGDQCEFLHEYDLTKMPECFFFSKYSACSNRECPFRHIDPETKLKDCPWYDRGFCRHGPYCKHRHRRRAVCPNYLAGFCPQGPDCQYAHPSFNIPSFENTAPVHTHYQQRAPYSQAITCHNCHERGHKATTCPHLPGQNRSNHDRSQAVDLSLIPDKKNLSDVTCYKCGEKGHYANRCHKGALAFLSNTAHLAHEQREKDEKELGRVNNMFRPA</sequence>
<dbReference type="EnsemblMetazoa" id="CJA04615.1">
    <property type="protein sequence ID" value="CJA04615.1"/>
    <property type="gene ID" value="WBGene00123819"/>
</dbReference>
<keyword evidence="6 10" id="KW-0863">Zinc-finger</keyword>
<comment type="subcellular location">
    <subcellularLocation>
        <location evidence="1">Nucleus</location>
    </subcellularLocation>
</comment>
<evidence type="ECO:0000256" key="2">
    <source>
        <dbReference type="ARBA" id="ARBA00016264"/>
    </source>
</evidence>
<dbReference type="PROSITE" id="PS50103">
    <property type="entry name" value="ZF_C3H1"/>
    <property type="match status" value="4"/>
</dbReference>
<dbReference type="Pfam" id="PF00642">
    <property type="entry name" value="zf-CCCH"/>
    <property type="match status" value="1"/>
</dbReference>
<dbReference type="InterPro" id="IPR001878">
    <property type="entry name" value="Znf_CCHC"/>
</dbReference>
<reference evidence="14" key="1">
    <citation type="submission" date="2010-08" db="EMBL/GenBank/DDBJ databases">
        <authorList>
            <consortium name="Caenorhabditis japonica Sequencing Consortium"/>
            <person name="Wilson R.K."/>
        </authorList>
    </citation>
    <scope>NUCLEOTIDE SEQUENCE [LARGE SCALE GENOMIC DNA]</scope>
    <source>
        <strain evidence="14">DF5081</strain>
    </source>
</reference>
<feature type="domain" description="C3H1-type" evidence="11">
    <location>
        <begin position="86"/>
        <end position="113"/>
    </location>
</feature>
<dbReference type="InterPro" id="IPR000571">
    <property type="entry name" value="Znf_CCCH"/>
</dbReference>
<organism evidence="13 14">
    <name type="scientific">Caenorhabditis japonica</name>
    <dbReference type="NCBI Taxonomy" id="281687"/>
    <lineage>
        <taxon>Eukaryota</taxon>
        <taxon>Metazoa</taxon>
        <taxon>Ecdysozoa</taxon>
        <taxon>Nematoda</taxon>
        <taxon>Chromadorea</taxon>
        <taxon>Rhabditida</taxon>
        <taxon>Rhabditina</taxon>
        <taxon>Rhabditomorpha</taxon>
        <taxon>Rhabditoidea</taxon>
        <taxon>Rhabditidae</taxon>
        <taxon>Peloderinae</taxon>
        <taxon>Caenorhabditis</taxon>
    </lineage>
</organism>
<dbReference type="GO" id="GO:0008270">
    <property type="term" value="F:zinc ion binding"/>
    <property type="evidence" value="ECO:0007669"/>
    <property type="project" value="UniProtKB-KW"/>
</dbReference>
<dbReference type="Pfam" id="PF00098">
    <property type="entry name" value="zf-CCHC"/>
    <property type="match status" value="1"/>
</dbReference>
<dbReference type="Proteomes" id="UP000005237">
    <property type="component" value="Unassembled WGS sequence"/>
</dbReference>
<dbReference type="Pfam" id="PF18345">
    <property type="entry name" value="zf_CCCH_4"/>
    <property type="match status" value="1"/>
</dbReference>
<evidence type="ECO:0000256" key="7">
    <source>
        <dbReference type="ARBA" id="ARBA00022833"/>
    </source>
</evidence>
<dbReference type="GO" id="GO:0005737">
    <property type="term" value="C:cytoplasm"/>
    <property type="evidence" value="ECO:0007669"/>
    <property type="project" value="UniProtKB-ARBA"/>
</dbReference>
<name>A0A8R1HNF5_CAEJA</name>
<evidence type="ECO:0000259" key="11">
    <source>
        <dbReference type="PROSITE" id="PS50103"/>
    </source>
</evidence>
<keyword evidence="3" id="KW-0507">mRNA processing</keyword>
<dbReference type="Gene3D" id="4.10.60.10">
    <property type="entry name" value="Zinc finger, CCHC-type"/>
    <property type="match status" value="1"/>
</dbReference>
<dbReference type="GO" id="GO:0006397">
    <property type="term" value="P:mRNA processing"/>
    <property type="evidence" value="ECO:0007669"/>
    <property type="project" value="UniProtKB-KW"/>
</dbReference>
<feature type="zinc finger region" description="C3H1-type" evidence="10">
    <location>
        <begin position="167"/>
        <end position="193"/>
    </location>
</feature>
<keyword evidence="14" id="KW-1185">Reference proteome</keyword>
<evidence type="ECO:0000256" key="8">
    <source>
        <dbReference type="ARBA" id="ARBA00022884"/>
    </source>
</evidence>
<feature type="domain" description="C3H1-type" evidence="11">
    <location>
        <begin position="142"/>
        <end position="166"/>
    </location>
</feature>
<dbReference type="FunFam" id="4.10.1000.10:FF:000005">
    <property type="entry name" value="cleavage and polyadenylation specificity factor subunit 4"/>
    <property type="match status" value="1"/>
</dbReference>
<evidence type="ECO:0000313" key="13">
    <source>
        <dbReference type="EnsemblMetazoa" id="CJA04615.1"/>
    </source>
</evidence>
<dbReference type="PANTHER" id="PTHR23102:SF24">
    <property type="entry name" value="CLEAVAGE AND POLYADENYLATION SPECIFICITY FACTOR SUBUNIT 4"/>
    <property type="match status" value="1"/>
</dbReference>
<feature type="zinc finger region" description="C3H1-type" evidence="10">
    <location>
        <begin position="142"/>
        <end position="166"/>
    </location>
</feature>
<keyword evidence="4 10" id="KW-0479">Metal-binding</keyword>
<keyword evidence="7 10" id="KW-0862">Zinc</keyword>
<reference evidence="13" key="2">
    <citation type="submission" date="2022-06" db="UniProtKB">
        <authorList>
            <consortium name="EnsemblMetazoa"/>
        </authorList>
    </citation>
    <scope>IDENTIFICATION</scope>
    <source>
        <strain evidence="13">DF5081</strain>
    </source>
</reference>
<dbReference type="SMART" id="SM00356">
    <property type="entry name" value="ZnF_C3H1"/>
    <property type="match status" value="5"/>
</dbReference>
<evidence type="ECO:0000256" key="9">
    <source>
        <dbReference type="ARBA" id="ARBA00023242"/>
    </source>
</evidence>